<name>A0ABP3P565_9ACTN</name>
<dbReference type="SUPFAM" id="SSF55424">
    <property type="entry name" value="FAD/NAD-linked reductases, dimerisation (C-terminal) domain"/>
    <property type="match status" value="1"/>
</dbReference>
<reference evidence="4" key="1">
    <citation type="journal article" date="2019" name="Int. J. Syst. Evol. Microbiol.">
        <title>The Global Catalogue of Microorganisms (GCM) 10K type strain sequencing project: providing services to taxonomists for standard genome sequencing and annotation.</title>
        <authorList>
            <consortium name="The Broad Institute Genomics Platform"/>
            <consortium name="The Broad Institute Genome Sequencing Center for Infectious Disease"/>
            <person name="Wu L."/>
            <person name="Ma J."/>
        </authorList>
    </citation>
    <scope>NUCLEOTIDE SEQUENCE [LARGE SCALE GENOMIC DNA]</scope>
    <source>
        <strain evidence="4">JCM 5052</strain>
    </source>
</reference>
<keyword evidence="4" id="KW-1185">Reference proteome</keyword>
<feature type="compositionally biased region" description="Low complexity" evidence="1">
    <location>
        <begin position="60"/>
        <end position="73"/>
    </location>
</feature>
<evidence type="ECO:0000313" key="4">
    <source>
        <dbReference type="Proteomes" id="UP001501576"/>
    </source>
</evidence>
<accession>A0ABP3P565</accession>
<protein>
    <recommendedName>
        <fullName evidence="2">Pyridine nucleotide-disulphide oxidoreductase dimerisation domain-containing protein</fullName>
    </recommendedName>
</protein>
<dbReference type="Pfam" id="PF02852">
    <property type="entry name" value="Pyr_redox_dim"/>
    <property type="match status" value="1"/>
</dbReference>
<evidence type="ECO:0000259" key="2">
    <source>
        <dbReference type="Pfam" id="PF02852"/>
    </source>
</evidence>
<organism evidence="3 4">
    <name type="scientific">Streptomyces mordarskii</name>
    <dbReference type="NCBI Taxonomy" id="1226758"/>
    <lineage>
        <taxon>Bacteria</taxon>
        <taxon>Bacillati</taxon>
        <taxon>Actinomycetota</taxon>
        <taxon>Actinomycetes</taxon>
        <taxon>Kitasatosporales</taxon>
        <taxon>Streptomycetaceae</taxon>
        <taxon>Streptomyces</taxon>
    </lineage>
</organism>
<gene>
    <name evidence="3" type="ORF">GCM10010390_73450</name>
</gene>
<proteinExistence type="predicted"/>
<sequence>MILKTSGAVKLVKAPDGRVVGPHMVGDRVGKLVGEAQLIYNLGLLPEQITPLAHPRAPDPVRGPGRSAPRPRR</sequence>
<dbReference type="InterPro" id="IPR016156">
    <property type="entry name" value="FAD/NAD-linked_Rdtase_dimer_sf"/>
</dbReference>
<feature type="domain" description="Pyridine nucleotide-disulphide oxidoreductase dimerisation" evidence="2">
    <location>
        <begin position="4"/>
        <end position="54"/>
    </location>
</feature>
<dbReference type="Gene3D" id="3.30.390.30">
    <property type="match status" value="1"/>
</dbReference>
<comment type="caution">
    <text evidence="3">The sequence shown here is derived from an EMBL/GenBank/DDBJ whole genome shotgun (WGS) entry which is preliminary data.</text>
</comment>
<evidence type="ECO:0000313" key="3">
    <source>
        <dbReference type="EMBL" id="GAA0560522.1"/>
    </source>
</evidence>
<evidence type="ECO:0000256" key="1">
    <source>
        <dbReference type="SAM" id="MobiDB-lite"/>
    </source>
</evidence>
<feature type="region of interest" description="Disordered" evidence="1">
    <location>
        <begin position="51"/>
        <end position="73"/>
    </location>
</feature>
<dbReference type="EMBL" id="BAAABZ010000075">
    <property type="protein sequence ID" value="GAA0560522.1"/>
    <property type="molecule type" value="Genomic_DNA"/>
</dbReference>
<dbReference type="InterPro" id="IPR004099">
    <property type="entry name" value="Pyr_nucl-diS_OxRdtase_dimer"/>
</dbReference>
<dbReference type="Proteomes" id="UP001501576">
    <property type="component" value="Unassembled WGS sequence"/>
</dbReference>